<dbReference type="Pfam" id="PF13398">
    <property type="entry name" value="Peptidase_M50B"/>
    <property type="match status" value="1"/>
</dbReference>
<evidence type="ECO:0000313" key="2">
    <source>
        <dbReference type="EMBL" id="MFC5379346.1"/>
    </source>
</evidence>
<reference evidence="3" key="1">
    <citation type="journal article" date="2019" name="Int. J. Syst. Evol. Microbiol.">
        <title>The Global Catalogue of Microorganisms (GCM) 10K type strain sequencing project: providing services to taxonomists for standard genome sequencing and annotation.</title>
        <authorList>
            <consortium name="The Broad Institute Genomics Platform"/>
            <consortium name="The Broad Institute Genome Sequencing Center for Infectious Disease"/>
            <person name="Wu L."/>
            <person name="Ma J."/>
        </authorList>
    </citation>
    <scope>NUCLEOTIDE SEQUENCE [LARGE SCALE GENOMIC DNA]</scope>
    <source>
        <strain evidence="3">CCUG 43114</strain>
    </source>
</reference>
<dbReference type="EMBL" id="JBHSLD010000001">
    <property type="protein sequence ID" value="MFC5379346.1"/>
    <property type="molecule type" value="Genomic_DNA"/>
</dbReference>
<evidence type="ECO:0000256" key="1">
    <source>
        <dbReference type="SAM" id="Phobius"/>
    </source>
</evidence>
<gene>
    <name evidence="2" type="ORF">ACFPJ6_00935</name>
</gene>
<keyword evidence="3" id="KW-1185">Reference proteome</keyword>
<feature type="transmembrane region" description="Helical" evidence="1">
    <location>
        <begin position="207"/>
        <end position="229"/>
    </location>
</feature>
<comment type="caution">
    <text evidence="2">The sequence shown here is derived from an EMBL/GenBank/DDBJ whole genome shotgun (WGS) entry which is preliminary data.</text>
</comment>
<feature type="transmembrane region" description="Helical" evidence="1">
    <location>
        <begin position="12"/>
        <end position="35"/>
    </location>
</feature>
<proteinExistence type="predicted"/>
<dbReference type="Proteomes" id="UP001596122">
    <property type="component" value="Unassembled WGS sequence"/>
</dbReference>
<feature type="transmembrane region" description="Helical" evidence="1">
    <location>
        <begin position="135"/>
        <end position="155"/>
    </location>
</feature>
<protein>
    <submittedName>
        <fullName evidence="2">M50 family metallopeptidase</fullName>
    </submittedName>
</protein>
<keyword evidence="1" id="KW-0812">Transmembrane</keyword>
<feature type="transmembrane region" description="Helical" evidence="1">
    <location>
        <begin position="100"/>
        <end position="128"/>
    </location>
</feature>
<name>A0ABW0GK15_9MICO</name>
<accession>A0ABW0GK15</accession>
<keyword evidence="1" id="KW-0472">Membrane</keyword>
<evidence type="ECO:0000313" key="3">
    <source>
        <dbReference type="Proteomes" id="UP001596122"/>
    </source>
</evidence>
<keyword evidence="1" id="KW-1133">Transmembrane helix</keyword>
<organism evidence="2 3">
    <name type="scientific">Aquipuribacter nitratireducens</name>
    <dbReference type="NCBI Taxonomy" id="650104"/>
    <lineage>
        <taxon>Bacteria</taxon>
        <taxon>Bacillati</taxon>
        <taxon>Actinomycetota</taxon>
        <taxon>Actinomycetes</taxon>
        <taxon>Micrococcales</taxon>
        <taxon>Intrasporangiaceae</taxon>
        <taxon>Aquipuribacter</taxon>
    </lineage>
</organism>
<dbReference type="InterPro" id="IPR049500">
    <property type="entry name" value="Peptidase_M50B-like"/>
</dbReference>
<sequence length="230" mass="23030">MTDALREIWSDALTAAAPPGLVVVLVVAGVALALAQVPLVRQAVTVVHEAGHAVVAVCVGRRVSGIRLHADASGVTLSRGRPSGPGMVATLLAGYPAPSVVGVAGAAAVAAGYAAGLLWALVLAATVLVLAVGNLYGLLVLLALGGAVAAASWFLPPTVVGWVALLLVWTLLLTAPRTVLELFGGSARRDPRSDPAQLASVTGVPRLLWLLLLLAVTVGGAVLGAVLLLP</sequence>
<feature type="transmembrane region" description="Helical" evidence="1">
    <location>
        <begin position="161"/>
        <end position="180"/>
    </location>
</feature>
<dbReference type="RefSeq" id="WP_340266534.1">
    <property type="nucleotide sequence ID" value="NZ_JBBEOG010000001.1"/>
</dbReference>